<protein>
    <submittedName>
        <fullName evidence="3">PorT family protein</fullName>
    </submittedName>
</protein>
<organism evidence="3 4">
    <name type="scientific">Fulvivirga lutea</name>
    <dbReference type="NCBI Taxonomy" id="2810512"/>
    <lineage>
        <taxon>Bacteria</taxon>
        <taxon>Pseudomonadati</taxon>
        <taxon>Bacteroidota</taxon>
        <taxon>Cytophagia</taxon>
        <taxon>Cytophagales</taxon>
        <taxon>Fulvivirgaceae</taxon>
        <taxon>Fulvivirga</taxon>
    </lineage>
</organism>
<dbReference type="RefSeq" id="WP_205721297.1">
    <property type="nucleotide sequence ID" value="NZ_CP070608.1"/>
</dbReference>
<evidence type="ECO:0000259" key="2">
    <source>
        <dbReference type="Pfam" id="PF13568"/>
    </source>
</evidence>
<name>A0A974WK09_9BACT</name>
<feature type="signal peptide" evidence="1">
    <location>
        <begin position="1"/>
        <end position="22"/>
    </location>
</feature>
<evidence type="ECO:0000313" key="4">
    <source>
        <dbReference type="Proteomes" id="UP000662783"/>
    </source>
</evidence>
<gene>
    <name evidence="3" type="ORF">JR347_14440</name>
</gene>
<dbReference type="InterPro" id="IPR025665">
    <property type="entry name" value="Beta-barrel_OMP_2"/>
</dbReference>
<dbReference type="Proteomes" id="UP000662783">
    <property type="component" value="Chromosome"/>
</dbReference>
<keyword evidence="1" id="KW-0732">Signal</keyword>
<accession>A0A974WK09</accession>
<dbReference type="KEGG" id="fuv:JR347_14440"/>
<keyword evidence="4" id="KW-1185">Reference proteome</keyword>
<evidence type="ECO:0000256" key="1">
    <source>
        <dbReference type="SAM" id="SignalP"/>
    </source>
</evidence>
<sequence>MSTRIFKLFALFFIAFSIQLNAQKFDIGLLAGPQAYTVSFEDKDDRDEYDSKIKLGYRAGAYILFPLENDFAWSVEGFFSRKGRNLESNFNGQDVVNNASYNFIELNFLLRKEFNLTLIKGLEGKWFLNIGPNINYWLSGKGTIDATVDLDYKVKFEDGPGDFEYNYIRDGNRWLFGIDFGIGIDNQIIKSQKVEAELRFTLGQTFLGAKDGSVPVNDFQVNDNLRANYRVLALVIRYGIGVDFKNARKGKSTLKIKKRKR</sequence>
<dbReference type="AlphaFoldDB" id="A0A974WK09"/>
<feature type="domain" description="Outer membrane protein beta-barrel" evidence="2">
    <location>
        <begin position="21"/>
        <end position="203"/>
    </location>
</feature>
<reference evidence="3" key="1">
    <citation type="submission" date="2021-02" db="EMBL/GenBank/DDBJ databases">
        <title>Fulvivirga sp. S481 isolated from sea water.</title>
        <authorList>
            <person name="Bae S.S."/>
            <person name="Baek K."/>
        </authorList>
    </citation>
    <scope>NUCLEOTIDE SEQUENCE</scope>
    <source>
        <strain evidence="3">S481</strain>
    </source>
</reference>
<dbReference type="Pfam" id="PF13568">
    <property type="entry name" value="OMP_b-brl_2"/>
    <property type="match status" value="1"/>
</dbReference>
<dbReference type="EMBL" id="CP070608">
    <property type="protein sequence ID" value="QSE96783.1"/>
    <property type="molecule type" value="Genomic_DNA"/>
</dbReference>
<proteinExistence type="predicted"/>
<feature type="chain" id="PRO_5037653328" evidence="1">
    <location>
        <begin position="23"/>
        <end position="261"/>
    </location>
</feature>
<evidence type="ECO:0000313" key="3">
    <source>
        <dbReference type="EMBL" id="QSE96783.1"/>
    </source>
</evidence>